<keyword evidence="7 11" id="KW-1133">Transmembrane helix</keyword>
<comment type="similarity">
    <text evidence="2">Belongs to the peptidase U48 family.</text>
</comment>
<dbReference type="InterPro" id="IPR003675">
    <property type="entry name" value="Rce1/LyrA-like_dom"/>
</dbReference>
<sequence length="338" mass="38117">MPLVFAEPPISLSTAHSLAVFFAGTYVGSLYFSKNARLSFKQGGIKLKQGQQRTKEQDERWRDDPDVIRARLTAASLSTLSSCTAVVLLVWKLLRWAPKSVTDNVDQEFPIALETTLARLGFDLPSSWLELVLPCLVTPVLFLGPLYASWLSSSLPFQRHWSLKCSVLPLFTTWQGVRNYVVGPITEEIVFRSCSLATYHLAGASRAKMIFLSPWLFGLAHVHHAWDIYNRYGRTGSAARRAVIATLFQTSYTSLFGFHTAFLFMRTGSLIPPVIAHIFCNIMGLPQYSAQVAMFPHRRKVIRMAYLLGIAGYIVTMNRWTSSPRSLYWRSAHDVAMF</sequence>
<dbReference type="GO" id="GO:0004222">
    <property type="term" value="F:metalloendopeptidase activity"/>
    <property type="evidence" value="ECO:0007669"/>
    <property type="project" value="InterPro"/>
</dbReference>
<evidence type="ECO:0000313" key="13">
    <source>
        <dbReference type="EMBL" id="KZT70020.1"/>
    </source>
</evidence>
<feature type="transmembrane region" description="Helical" evidence="11">
    <location>
        <begin position="12"/>
        <end position="32"/>
    </location>
</feature>
<protein>
    <recommendedName>
        <fullName evidence="10">intramembrane prenyl-peptidase Rce1</fullName>
        <ecNumber evidence="10">3.4.26.1</ecNumber>
    </recommendedName>
</protein>
<evidence type="ECO:0000256" key="5">
    <source>
        <dbReference type="ARBA" id="ARBA00022801"/>
    </source>
</evidence>
<comment type="catalytic activity">
    <reaction evidence="9">
        <text>Hydrolyzes the peptide bond -P2-(S-farnesyl or geranylgeranyl)C-P1'-P2'-P3'-COOH where P1' and P2' are amino acids with aliphatic sidechains and P3' is any C-terminal residue.</text>
        <dbReference type="EC" id="3.4.26.1"/>
    </reaction>
</comment>
<evidence type="ECO:0000313" key="14">
    <source>
        <dbReference type="Proteomes" id="UP000076727"/>
    </source>
</evidence>
<dbReference type="PANTHER" id="PTHR13046:SF0">
    <property type="entry name" value="CAAX PRENYL PROTEASE 2"/>
    <property type="match status" value="1"/>
</dbReference>
<feature type="transmembrane region" description="Helical" evidence="11">
    <location>
        <begin position="131"/>
        <end position="151"/>
    </location>
</feature>
<dbReference type="OrthoDB" id="271604at2759"/>
<feature type="domain" description="CAAX prenyl protease 2/Lysostaphin resistance protein A-like" evidence="12">
    <location>
        <begin position="171"/>
        <end position="283"/>
    </location>
</feature>
<keyword evidence="14" id="KW-1185">Reference proteome</keyword>
<evidence type="ECO:0000256" key="7">
    <source>
        <dbReference type="ARBA" id="ARBA00022989"/>
    </source>
</evidence>
<dbReference type="PANTHER" id="PTHR13046">
    <property type="entry name" value="PROTEASE U48 CAAX PRENYL PROTEASE RCE1"/>
    <property type="match status" value="1"/>
</dbReference>
<keyword evidence="5" id="KW-0378">Hydrolase</keyword>
<keyword evidence="8 11" id="KW-0472">Membrane</keyword>
<feature type="transmembrane region" description="Helical" evidence="11">
    <location>
        <begin position="242"/>
        <end position="264"/>
    </location>
</feature>
<dbReference type="Pfam" id="PF02517">
    <property type="entry name" value="Rce1-like"/>
    <property type="match status" value="1"/>
</dbReference>
<evidence type="ECO:0000256" key="2">
    <source>
        <dbReference type="ARBA" id="ARBA00006897"/>
    </source>
</evidence>
<keyword evidence="4 11" id="KW-0812">Transmembrane</keyword>
<gene>
    <name evidence="13" type="ORF">DAEQUDRAFT_737747</name>
</gene>
<feature type="transmembrane region" description="Helical" evidence="11">
    <location>
        <begin position="72"/>
        <end position="94"/>
    </location>
</feature>
<evidence type="ECO:0000256" key="6">
    <source>
        <dbReference type="ARBA" id="ARBA00022824"/>
    </source>
</evidence>
<proteinExistence type="inferred from homology"/>
<keyword evidence="3" id="KW-0645">Protease</keyword>
<evidence type="ECO:0000256" key="1">
    <source>
        <dbReference type="ARBA" id="ARBA00004477"/>
    </source>
</evidence>
<dbReference type="Proteomes" id="UP000076727">
    <property type="component" value="Unassembled WGS sequence"/>
</dbReference>
<dbReference type="EC" id="3.4.26.1" evidence="10"/>
<dbReference type="EMBL" id="KV429054">
    <property type="protein sequence ID" value="KZT70020.1"/>
    <property type="molecule type" value="Genomic_DNA"/>
</dbReference>
<dbReference type="AlphaFoldDB" id="A0A165QWK3"/>
<evidence type="ECO:0000256" key="10">
    <source>
        <dbReference type="ARBA" id="ARBA00049729"/>
    </source>
</evidence>
<dbReference type="InterPro" id="IPR039731">
    <property type="entry name" value="Rce1"/>
</dbReference>
<name>A0A165QWK3_9APHY</name>
<organism evidence="13 14">
    <name type="scientific">Daedalea quercina L-15889</name>
    <dbReference type="NCBI Taxonomy" id="1314783"/>
    <lineage>
        <taxon>Eukaryota</taxon>
        <taxon>Fungi</taxon>
        <taxon>Dikarya</taxon>
        <taxon>Basidiomycota</taxon>
        <taxon>Agaricomycotina</taxon>
        <taxon>Agaricomycetes</taxon>
        <taxon>Polyporales</taxon>
        <taxon>Fomitopsis</taxon>
    </lineage>
</organism>
<evidence type="ECO:0000259" key="12">
    <source>
        <dbReference type="Pfam" id="PF02517"/>
    </source>
</evidence>
<dbReference type="STRING" id="1314783.A0A165QWK3"/>
<evidence type="ECO:0000256" key="11">
    <source>
        <dbReference type="SAM" id="Phobius"/>
    </source>
</evidence>
<keyword evidence="6" id="KW-0256">Endoplasmic reticulum</keyword>
<dbReference type="GO" id="GO:0071586">
    <property type="term" value="P:CAAX-box protein processing"/>
    <property type="evidence" value="ECO:0007669"/>
    <property type="project" value="InterPro"/>
</dbReference>
<dbReference type="GO" id="GO:0005789">
    <property type="term" value="C:endoplasmic reticulum membrane"/>
    <property type="evidence" value="ECO:0007669"/>
    <property type="project" value="UniProtKB-SubCell"/>
</dbReference>
<evidence type="ECO:0000256" key="9">
    <source>
        <dbReference type="ARBA" id="ARBA00047280"/>
    </source>
</evidence>
<accession>A0A165QWK3</accession>
<evidence type="ECO:0000256" key="8">
    <source>
        <dbReference type="ARBA" id="ARBA00023136"/>
    </source>
</evidence>
<evidence type="ECO:0000256" key="4">
    <source>
        <dbReference type="ARBA" id="ARBA00022692"/>
    </source>
</evidence>
<evidence type="ECO:0000256" key="3">
    <source>
        <dbReference type="ARBA" id="ARBA00022670"/>
    </source>
</evidence>
<reference evidence="13 14" key="1">
    <citation type="journal article" date="2016" name="Mol. Biol. Evol.">
        <title>Comparative Genomics of Early-Diverging Mushroom-Forming Fungi Provides Insights into the Origins of Lignocellulose Decay Capabilities.</title>
        <authorList>
            <person name="Nagy L.G."/>
            <person name="Riley R."/>
            <person name="Tritt A."/>
            <person name="Adam C."/>
            <person name="Daum C."/>
            <person name="Floudas D."/>
            <person name="Sun H."/>
            <person name="Yadav J.S."/>
            <person name="Pangilinan J."/>
            <person name="Larsson K.H."/>
            <person name="Matsuura K."/>
            <person name="Barry K."/>
            <person name="Labutti K."/>
            <person name="Kuo R."/>
            <person name="Ohm R.A."/>
            <person name="Bhattacharya S.S."/>
            <person name="Shirouzu T."/>
            <person name="Yoshinaga Y."/>
            <person name="Martin F.M."/>
            <person name="Grigoriev I.V."/>
            <person name="Hibbett D.S."/>
        </authorList>
    </citation>
    <scope>NUCLEOTIDE SEQUENCE [LARGE SCALE GENOMIC DNA]</scope>
    <source>
        <strain evidence="13 14">L-15889</strain>
    </source>
</reference>
<comment type="subcellular location">
    <subcellularLocation>
        <location evidence="1">Endoplasmic reticulum membrane</location>
        <topology evidence="1">Multi-pass membrane protein</topology>
    </subcellularLocation>
</comment>
<feature type="transmembrane region" description="Helical" evidence="11">
    <location>
        <begin position="270"/>
        <end position="289"/>
    </location>
</feature>